<evidence type="ECO:0000313" key="7">
    <source>
        <dbReference type="Proteomes" id="UP000078454"/>
    </source>
</evidence>
<dbReference type="GO" id="GO:0003677">
    <property type="term" value="F:DNA binding"/>
    <property type="evidence" value="ECO:0007669"/>
    <property type="project" value="UniProtKB-KW"/>
</dbReference>
<dbReference type="GO" id="GO:0097367">
    <property type="term" value="F:carbohydrate derivative binding"/>
    <property type="evidence" value="ECO:0007669"/>
    <property type="project" value="InterPro"/>
</dbReference>
<dbReference type="PANTHER" id="PTHR30514:SF1">
    <property type="entry name" value="HTH-TYPE TRANSCRIPTIONAL REGULATOR HEXR-RELATED"/>
    <property type="match status" value="1"/>
</dbReference>
<keyword evidence="3" id="KW-0804">Transcription</keyword>
<keyword evidence="7" id="KW-1185">Reference proteome</keyword>
<dbReference type="GO" id="GO:0003700">
    <property type="term" value="F:DNA-binding transcription factor activity"/>
    <property type="evidence" value="ECO:0007669"/>
    <property type="project" value="InterPro"/>
</dbReference>
<protein>
    <submittedName>
        <fullName evidence="6">RpiR family transcriptional regulator</fullName>
    </submittedName>
</protein>
<gene>
    <name evidence="6" type="ORF">A8708_27560</name>
</gene>
<evidence type="ECO:0000256" key="2">
    <source>
        <dbReference type="ARBA" id="ARBA00023125"/>
    </source>
</evidence>
<dbReference type="InterPro" id="IPR001347">
    <property type="entry name" value="SIS_dom"/>
</dbReference>
<reference evidence="6 7" key="1">
    <citation type="submission" date="2016-05" db="EMBL/GenBank/DDBJ databases">
        <title>Paenibacillus sp. 1ZS3-15 nov., isolated from the rhizosphere soil.</title>
        <authorList>
            <person name="Zhang X.X."/>
            <person name="Zhang J."/>
        </authorList>
    </citation>
    <scope>NUCLEOTIDE SEQUENCE [LARGE SCALE GENOMIC DNA]</scope>
    <source>
        <strain evidence="6 7">1ZS3-15</strain>
    </source>
</reference>
<dbReference type="InterPro" id="IPR035472">
    <property type="entry name" value="RpiR-like_SIS"/>
</dbReference>
<dbReference type="Pfam" id="PF01380">
    <property type="entry name" value="SIS"/>
    <property type="match status" value="1"/>
</dbReference>
<dbReference type="SUPFAM" id="SSF46689">
    <property type="entry name" value="Homeodomain-like"/>
    <property type="match status" value="1"/>
</dbReference>
<dbReference type="Proteomes" id="UP000078454">
    <property type="component" value="Unassembled WGS sequence"/>
</dbReference>
<accession>A0A198ADQ7</accession>
<evidence type="ECO:0000256" key="3">
    <source>
        <dbReference type="ARBA" id="ARBA00023163"/>
    </source>
</evidence>
<dbReference type="Gene3D" id="3.40.50.10490">
    <property type="entry name" value="Glucose-6-phosphate isomerase like protein, domain 1"/>
    <property type="match status" value="1"/>
</dbReference>
<sequence length="288" mass="31095">MLPMLKGGLMSIEAAMASLKPSERKVAQYILEHPQEVISLSVQKLAEFACVSEATIIRLSRSLHCKGYLELKMRIAGDLSQSLLPTETYQEINANSSIGEIIKSVTNNNIVSIQDTLTVLSPESVEKAIQTLSRARKIGVFGVGASGIIAEDFKQKLTRINRWCEIGTGFDAQATIAANLLPGDVVFGISYTGQTEDMIRSLEVAKNNGAAVITLTRFGSNPVADLADIQLFTSTLEKSIRSGAMSSRIAQLNVIDILYVGIAGCHYEASVTSLEMTRQAVQVGKRNG</sequence>
<dbReference type="SUPFAM" id="SSF53697">
    <property type="entry name" value="SIS domain"/>
    <property type="match status" value="1"/>
</dbReference>
<dbReference type="STRING" id="1850517.A8708_27560"/>
<dbReference type="CDD" id="cd05013">
    <property type="entry name" value="SIS_RpiR"/>
    <property type="match status" value="1"/>
</dbReference>
<evidence type="ECO:0000259" key="4">
    <source>
        <dbReference type="PROSITE" id="PS51071"/>
    </source>
</evidence>
<dbReference type="PANTHER" id="PTHR30514">
    <property type="entry name" value="GLUCOKINASE"/>
    <property type="match status" value="1"/>
</dbReference>
<evidence type="ECO:0000259" key="5">
    <source>
        <dbReference type="PROSITE" id="PS51464"/>
    </source>
</evidence>
<dbReference type="InterPro" id="IPR046348">
    <property type="entry name" value="SIS_dom_sf"/>
</dbReference>
<dbReference type="InterPro" id="IPR047640">
    <property type="entry name" value="RpiR-like"/>
</dbReference>
<name>A0A198ADQ7_9BACL</name>
<dbReference type="GO" id="GO:1901135">
    <property type="term" value="P:carbohydrate derivative metabolic process"/>
    <property type="evidence" value="ECO:0007669"/>
    <property type="project" value="InterPro"/>
</dbReference>
<dbReference type="InterPro" id="IPR000281">
    <property type="entry name" value="HTH_RpiR"/>
</dbReference>
<evidence type="ECO:0000256" key="1">
    <source>
        <dbReference type="ARBA" id="ARBA00023015"/>
    </source>
</evidence>
<comment type="caution">
    <text evidence="6">The sequence shown here is derived from an EMBL/GenBank/DDBJ whole genome shotgun (WGS) entry which is preliminary data.</text>
</comment>
<dbReference type="InterPro" id="IPR009057">
    <property type="entry name" value="Homeodomain-like_sf"/>
</dbReference>
<dbReference type="PROSITE" id="PS51071">
    <property type="entry name" value="HTH_RPIR"/>
    <property type="match status" value="1"/>
</dbReference>
<dbReference type="RefSeq" id="WP_068663978.1">
    <property type="nucleotide sequence ID" value="NZ_LYPB01000060.1"/>
</dbReference>
<evidence type="ECO:0000313" key="6">
    <source>
        <dbReference type="EMBL" id="OAS19083.1"/>
    </source>
</evidence>
<proteinExistence type="predicted"/>
<dbReference type="AlphaFoldDB" id="A0A198ADQ7"/>
<dbReference type="Gene3D" id="1.10.10.10">
    <property type="entry name" value="Winged helix-like DNA-binding domain superfamily/Winged helix DNA-binding domain"/>
    <property type="match status" value="1"/>
</dbReference>
<organism evidence="6 7">
    <name type="scientific">Paenibacillus oryzisoli</name>
    <dbReference type="NCBI Taxonomy" id="1850517"/>
    <lineage>
        <taxon>Bacteria</taxon>
        <taxon>Bacillati</taxon>
        <taxon>Bacillota</taxon>
        <taxon>Bacilli</taxon>
        <taxon>Bacillales</taxon>
        <taxon>Paenibacillaceae</taxon>
        <taxon>Paenibacillus</taxon>
    </lineage>
</organism>
<feature type="domain" description="SIS" evidence="5">
    <location>
        <begin position="128"/>
        <end position="268"/>
    </location>
</feature>
<feature type="domain" description="HTH rpiR-type" evidence="4">
    <location>
        <begin position="6"/>
        <end position="82"/>
    </location>
</feature>
<keyword evidence="2" id="KW-0238">DNA-binding</keyword>
<keyword evidence="1" id="KW-0805">Transcription regulation</keyword>
<dbReference type="Pfam" id="PF01418">
    <property type="entry name" value="HTH_6"/>
    <property type="match status" value="1"/>
</dbReference>
<dbReference type="PROSITE" id="PS51464">
    <property type="entry name" value="SIS"/>
    <property type="match status" value="1"/>
</dbReference>
<dbReference type="InterPro" id="IPR036388">
    <property type="entry name" value="WH-like_DNA-bd_sf"/>
</dbReference>
<dbReference type="EMBL" id="LYPB01000060">
    <property type="protein sequence ID" value="OAS19083.1"/>
    <property type="molecule type" value="Genomic_DNA"/>
</dbReference>